<evidence type="ECO:0000256" key="1">
    <source>
        <dbReference type="SAM" id="MobiDB-lite"/>
    </source>
</evidence>
<name>A0A409YFG9_9AGAR</name>
<protein>
    <recommendedName>
        <fullName evidence="4">F-box domain-containing protein</fullName>
    </recommendedName>
</protein>
<evidence type="ECO:0000313" key="3">
    <source>
        <dbReference type="Proteomes" id="UP000284842"/>
    </source>
</evidence>
<reference evidence="2 3" key="1">
    <citation type="journal article" date="2018" name="Evol. Lett.">
        <title>Horizontal gene cluster transfer increased hallucinogenic mushroom diversity.</title>
        <authorList>
            <person name="Reynolds H.T."/>
            <person name="Vijayakumar V."/>
            <person name="Gluck-Thaler E."/>
            <person name="Korotkin H.B."/>
            <person name="Matheny P.B."/>
            <person name="Slot J.C."/>
        </authorList>
    </citation>
    <scope>NUCLEOTIDE SEQUENCE [LARGE SCALE GENOMIC DNA]</scope>
    <source>
        <strain evidence="2 3">2629</strain>
    </source>
</reference>
<evidence type="ECO:0000313" key="2">
    <source>
        <dbReference type="EMBL" id="PPR01759.1"/>
    </source>
</evidence>
<gene>
    <name evidence="2" type="ORF">CVT24_001822</name>
</gene>
<dbReference type="Proteomes" id="UP000284842">
    <property type="component" value="Unassembled WGS sequence"/>
</dbReference>
<feature type="non-terminal residue" evidence="2">
    <location>
        <position position="1"/>
    </location>
</feature>
<accession>A0A409YFG9</accession>
<comment type="caution">
    <text evidence="2">The sequence shown here is derived from an EMBL/GenBank/DDBJ whole genome shotgun (WGS) entry which is preliminary data.</text>
</comment>
<dbReference type="AlphaFoldDB" id="A0A409YFG9"/>
<feature type="region of interest" description="Disordered" evidence="1">
    <location>
        <begin position="1"/>
        <end position="20"/>
    </location>
</feature>
<sequence>RSVPDVDSLTPVPHLREDTPQNYLTTEPQTATTCPLSHLQSPMPISLSHPPLFSLPIKLESFATCEIASVNDIRGLLSFANPNKLRLLCLQTPFIDFTDHSIVFDDHEAPQFTLTYCGDGADPRFDSRILDLTDFTRLESFQMHGEMQFRQGTRVTPPGISTHIPWVTQVIERLPRPDNVGLSVINNTQGPSLCSVRVILDVKINVRGDDDLSWDVFTFFDFSPLVIAMKKMQHQYRQLRDIACSLVFTVTIRRLALYMGHGSYGDEPDYSNDNLSKDNFLKTLNSNPTLQDYSDDNKLIVQVLYVRPSRWVR</sequence>
<keyword evidence="3" id="KW-1185">Reference proteome</keyword>
<dbReference type="EMBL" id="NHTK01001219">
    <property type="protein sequence ID" value="PPR01759.1"/>
    <property type="molecule type" value="Genomic_DNA"/>
</dbReference>
<dbReference type="InParanoid" id="A0A409YFG9"/>
<evidence type="ECO:0008006" key="4">
    <source>
        <dbReference type="Google" id="ProtNLM"/>
    </source>
</evidence>
<organism evidence="2 3">
    <name type="scientific">Panaeolus cyanescens</name>
    <dbReference type="NCBI Taxonomy" id="181874"/>
    <lineage>
        <taxon>Eukaryota</taxon>
        <taxon>Fungi</taxon>
        <taxon>Dikarya</taxon>
        <taxon>Basidiomycota</taxon>
        <taxon>Agaricomycotina</taxon>
        <taxon>Agaricomycetes</taxon>
        <taxon>Agaricomycetidae</taxon>
        <taxon>Agaricales</taxon>
        <taxon>Agaricineae</taxon>
        <taxon>Galeropsidaceae</taxon>
        <taxon>Panaeolus</taxon>
    </lineage>
</organism>
<proteinExistence type="predicted"/>